<dbReference type="Proteomes" id="UP000659654">
    <property type="component" value="Unassembled WGS sequence"/>
</dbReference>
<evidence type="ECO:0000313" key="2">
    <source>
        <dbReference type="EMBL" id="CAD5211559.1"/>
    </source>
</evidence>
<gene>
    <name evidence="2" type="ORF">BXYJ_LOCUS2489</name>
</gene>
<protein>
    <submittedName>
        <fullName evidence="2">(pine wood nematode) hypothetical protein</fullName>
    </submittedName>
</protein>
<dbReference type="Proteomes" id="UP000582659">
    <property type="component" value="Unassembled WGS sequence"/>
</dbReference>
<organism evidence="2 3">
    <name type="scientific">Bursaphelenchus xylophilus</name>
    <name type="common">Pinewood nematode worm</name>
    <name type="synonym">Aphelenchoides xylophilus</name>
    <dbReference type="NCBI Taxonomy" id="6326"/>
    <lineage>
        <taxon>Eukaryota</taxon>
        <taxon>Metazoa</taxon>
        <taxon>Ecdysozoa</taxon>
        <taxon>Nematoda</taxon>
        <taxon>Chromadorea</taxon>
        <taxon>Rhabditida</taxon>
        <taxon>Tylenchina</taxon>
        <taxon>Tylenchomorpha</taxon>
        <taxon>Aphelenchoidea</taxon>
        <taxon>Aphelenchoididae</taxon>
        <taxon>Bursaphelenchus</taxon>
    </lineage>
</organism>
<proteinExistence type="predicted"/>
<comment type="caution">
    <text evidence="2">The sequence shown here is derived from an EMBL/GenBank/DDBJ whole genome shotgun (WGS) entry which is preliminary data.</text>
</comment>
<dbReference type="EMBL" id="CAJFCV020000001">
    <property type="protein sequence ID" value="CAG9088589.1"/>
    <property type="molecule type" value="Genomic_DNA"/>
</dbReference>
<evidence type="ECO:0000256" key="1">
    <source>
        <dbReference type="SAM" id="MobiDB-lite"/>
    </source>
</evidence>
<evidence type="ECO:0000313" key="3">
    <source>
        <dbReference type="Proteomes" id="UP000659654"/>
    </source>
</evidence>
<dbReference type="EMBL" id="CAJFDI010000001">
    <property type="protein sequence ID" value="CAD5211559.1"/>
    <property type="molecule type" value="Genomic_DNA"/>
</dbReference>
<accession>A0A7I8XQU6</accession>
<keyword evidence="3" id="KW-1185">Reference proteome</keyword>
<reference evidence="2" key="1">
    <citation type="submission" date="2020-09" db="EMBL/GenBank/DDBJ databases">
        <authorList>
            <person name="Kikuchi T."/>
        </authorList>
    </citation>
    <scope>NUCLEOTIDE SEQUENCE</scope>
    <source>
        <strain evidence="2">Ka4C1</strain>
    </source>
</reference>
<sequence length="83" mass="9068">MKASPGRSGEVDAAPMTPESNQSDPNRELRQNGLHLGHPIAANCNHWTEIENYAKMVSISSMMMQVKAPPVPLRSPNSSELNL</sequence>
<feature type="region of interest" description="Disordered" evidence="1">
    <location>
        <begin position="1"/>
        <end position="34"/>
    </location>
</feature>
<name>A0A7I8XQU6_BURXY</name>
<dbReference type="AlphaFoldDB" id="A0A7I8XQU6"/>